<dbReference type="Proteomes" id="UP000034607">
    <property type="component" value="Unassembled WGS sequence"/>
</dbReference>
<proteinExistence type="predicted"/>
<accession>A0A0G1RD92</accession>
<comment type="caution">
    <text evidence="1">The sequence shown here is derived from an EMBL/GenBank/DDBJ whole genome shotgun (WGS) entry which is preliminary data.</text>
</comment>
<reference evidence="1 2" key="1">
    <citation type="journal article" date="2015" name="Nature">
        <title>rRNA introns, odd ribosomes, and small enigmatic genomes across a large radiation of phyla.</title>
        <authorList>
            <person name="Brown C.T."/>
            <person name="Hug L.A."/>
            <person name="Thomas B.C."/>
            <person name="Sharon I."/>
            <person name="Castelle C.J."/>
            <person name="Singh A."/>
            <person name="Wilkins M.J."/>
            <person name="Williams K.H."/>
            <person name="Banfield J.F."/>
        </authorList>
    </citation>
    <scope>NUCLEOTIDE SEQUENCE [LARGE SCALE GENOMIC DNA]</scope>
</reference>
<gene>
    <name evidence="1" type="ORF">UX78_C0023G0021</name>
</gene>
<evidence type="ECO:0000313" key="1">
    <source>
        <dbReference type="EMBL" id="KKU55269.1"/>
    </source>
</evidence>
<evidence type="ECO:0000313" key="2">
    <source>
        <dbReference type="Proteomes" id="UP000034607"/>
    </source>
</evidence>
<sequence length="53" mass="6631">MTGEYYHIYNRGITDLDTFPIQKDYLRFVEIFNYYKLIKPPIRFSYYLRLPDE</sequence>
<dbReference type="EMBL" id="LCNM01000023">
    <property type="protein sequence ID" value="KKU55269.1"/>
    <property type="molecule type" value="Genomic_DNA"/>
</dbReference>
<organism evidence="1 2">
    <name type="scientific">Candidatus Amesbacteria bacterium GW2011_GWA2_47_11</name>
    <dbReference type="NCBI Taxonomy" id="1618357"/>
    <lineage>
        <taxon>Bacteria</taxon>
        <taxon>Candidatus Amesiibacteriota</taxon>
    </lineage>
</organism>
<feature type="non-terminal residue" evidence="1">
    <location>
        <position position="53"/>
    </location>
</feature>
<name>A0A0G1RD92_9BACT</name>
<protein>
    <submittedName>
        <fullName evidence="1">Uncharacterized protein</fullName>
    </submittedName>
</protein>
<dbReference type="AlphaFoldDB" id="A0A0G1RD92"/>